<feature type="domain" description="BPL/LPL catalytic" evidence="3">
    <location>
        <begin position="86"/>
        <end position="275"/>
    </location>
</feature>
<reference evidence="5 6" key="1">
    <citation type="submission" date="2025-04" db="UniProtKB">
        <authorList>
            <consortium name="RefSeq"/>
        </authorList>
    </citation>
    <scope>IDENTIFICATION</scope>
    <source>
        <tissue evidence="5 6">Muscle</tissue>
    </source>
</reference>
<dbReference type="SUPFAM" id="SSF55681">
    <property type="entry name" value="Class II aaRS and biotin synthetases"/>
    <property type="match status" value="1"/>
</dbReference>
<dbReference type="PANTHER" id="PTHR12561:SF3">
    <property type="entry name" value="LIPOYLTRANSFERASE 1, MITOCHONDRIAL"/>
    <property type="match status" value="1"/>
</dbReference>
<evidence type="ECO:0000313" key="4">
    <source>
        <dbReference type="Proteomes" id="UP000504631"/>
    </source>
</evidence>
<dbReference type="Pfam" id="PF21948">
    <property type="entry name" value="LplA-B_cat"/>
    <property type="match status" value="1"/>
</dbReference>
<sequence>MKNKFYLHVHNERKMSLINRFMIIIKRKPQYNITPNLYHMCKYSTSFNDNQNDANDSITKSVFISQATDVFTNLALEHWLYNNYNFTNHHVLLLWRNDPCVVIGRHQNPWIEHNTQLAEKRGIVLVRRNSGGGTVYHDHGNLNLSFFTPRERYNRRYNLDIITRALYREWGVEAEVNKREDIVVEEKYKVSFHISGTAAKLGRPNAYHHCTLLVNVNKTALSLALEKKKDGIETNATASIRSSIKNLIDINSHIRMDKLITAIGWEYLRTKALVLDDGGQDLIQRQKGFQYINPTEDWFPGLDKLISEFRSWEWNYGKTPKFTVTRVVDVPTEDDKVHQFNLALEIQNGIIEEIKMKLPANLVSKDFSQDVSVITNLRGTRYDHGVMENIITAIGCKTVTLSTNQNVDKSNMIATQ</sequence>
<dbReference type="InterPro" id="IPR004562">
    <property type="entry name" value="LipoylTrfase_LipoateP_Ligase"/>
</dbReference>
<dbReference type="CDD" id="cd16443">
    <property type="entry name" value="LplA"/>
    <property type="match status" value="1"/>
</dbReference>
<dbReference type="KEGG" id="bvk:117239547"/>
<dbReference type="GeneID" id="117239547"/>
<dbReference type="Gene3D" id="3.30.390.50">
    <property type="entry name" value="CO dehydrogenase flavoprotein, C-terminal domain"/>
    <property type="match status" value="1"/>
</dbReference>
<gene>
    <name evidence="5 6" type="primary">LOC117239547</name>
</gene>
<dbReference type="RefSeq" id="XP_033361095.1">
    <property type="nucleotide sequence ID" value="XM_033505204.1"/>
</dbReference>
<evidence type="ECO:0000313" key="5">
    <source>
        <dbReference type="RefSeq" id="XP_033361095.1"/>
    </source>
</evidence>
<dbReference type="Proteomes" id="UP000504631">
    <property type="component" value="Unplaced"/>
</dbReference>
<dbReference type="CTD" id="51601"/>
<dbReference type="UniPathway" id="UPA00537">
    <property type="reaction ID" value="UER00595"/>
</dbReference>
<dbReference type="GO" id="GO:0005739">
    <property type="term" value="C:mitochondrion"/>
    <property type="evidence" value="ECO:0007669"/>
    <property type="project" value="TreeGrafter"/>
</dbReference>
<evidence type="ECO:0000256" key="2">
    <source>
        <dbReference type="ARBA" id="ARBA00008242"/>
    </source>
</evidence>
<evidence type="ECO:0000313" key="6">
    <source>
        <dbReference type="RefSeq" id="XP_033361096.1"/>
    </source>
</evidence>
<dbReference type="PROSITE" id="PS51733">
    <property type="entry name" value="BPL_LPL_CATALYTIC"/>
    <property type="match status" value="1"/>
</dbReference>
<evidence type="ECO:0000256" key="1">
    <source>
        <dbReference type="ARBA" id="ARBA00005085"/>
    </source>
</evidence>
<dbReference type="Gene3D" id="3.30.930.10">
    <property type="entry name" value="Bira Bifunctional Protein, Domain 2"/>
    <property type="match status" value="1"/>
</dbReference>
<dbReference type="PANTHER" id="PTHR12561">
    <property type="entry name" value="LIPOATE-PROTEIN LIGASE"/>
    <property type="match status" value="1"/>
</dbReference>
<comment type="pathway">
    <text evidence="1">Protein modification; protein lipoylation via exogenous pathway; protein N(6)-(lipoyl)lysine from lipoate: step 2/2.</text>
</comment>
<organism evidence="4 5">
    <name type="scientific">Bombus vosnesenskii</name>
    <dbReference type="NCBI Taxonomy" id="207650"/>
    <lineage>
        <taxon>Eukaryota</taxon>
        <taxon>Metazoa</taxon>
        <taxon>Ecdysozoa</taxon>
        <taxon>Arthropoda</taxon>
        <taxon>Hexapoda</taxon>
        <taxon>Insecta</taxon>
        <taxon>Pterygota</taxon>
        <taxon>Neoptera</taxon>
        <taxon>Endopterygota</taxon>
        <taxon>Hymenoptera</taxon>
        <taxon>Apocrita</taxon>
        <taxon>Aculeata</taxon>
        <taxon>Apoidea</taxon>
        <taxon>Anthophila</taxon>
        <taxon>Apidae</taxon>
        <taxon>Bombus</taxon>
        <taxon>Pyrobombus</taxon>
    </lineage>
</organism>
<dbReference type="GO" id="GO:0017118">
    <property type="term" value="F:lipoyltransferase activity"/>
    <property type="evidence" value="ECO:0007669"/>
    <property type="project" value="TreeGrafter"/>
</dbReference>
<comment type="similarity">
    <text evidence="2">Belongs to the LplA family.</text>
</comment>
<proteinExistence type="inferred from homology"/>
<dbReference type="RefSeq" id="XP_033361096.1">
    <property type="nucleotide sequence ID" value="XM_033505205.1"/>
</dbReference>
<dbReference type="InterPro" id="IPR004143">
    <property type="entry name" value="BPL_LPL_catalytic"/>
</dbReference>
<dbReference type="GO" id="GO:0009249">
    <property type="term" value="P:protein lipoylation"/>
    <property type="evidence" value="ECO:0007669"/>
    <property type="project" value="InterPro"/>
</dbReference>
<dbReference type="InterPro" id="IPR045864">
    <property type="entry name" value="aa-tRNA-synth_II/BPL/LPL"/>
</dbReference>
<keyword evidence="4" id="KW-1185">Reference proteome</keyword>
<protein>
    <submittedName>
        <fullName evidence="5 6">Lipoyltransferase 1, mitochondrial isoform X1</fullName>
    </submittedName>
</protein>
<accession>A0A6J3L775</accession>
<dbReference type="FunFam" id="3.30.930.10:FF:000045">
    <property type="entry name" value="lipoyltransferase 1, mitochondrial"/>
    <property type="match status" value="1"/>
</dbReference>
<dbReference type="AlphaFoldDB" id="A0A6J3L775"/>
<name>A0A6J3L775_9HYME</name>
<evidence type="ECO:0000259" key="3">
    <source>
        <dbReference type="PROSITE" id="PS51733"/>
    </source>
</evidence>